<feature type="region of interest" description="Disordered" evidence="1">
    <location>
        <begin position="190"/>
        <end position="209"/>
    </location>
</feature>
<feature type="compositionally biased region" description="Low complexity" evidence="1">
    <location>
        <begin position="270"/>
        <end position="285"/>
    </location>
</feature>
<feature type="region of interest" description="Disordered" evidence="1">
    <location>
        <begin position="384"/>
        <end position="403"/>
    </location>
</feature>
<feature type="non-terminal residue" evidence="2">
    <location>
        <position position="1"/>
    </location>
</feature>
<protein>
    <submittedName>
        <fullName evidence="2">Uncharacterized protein</fullName>
    </submittedName>
</protein>
<dbReference type="AlphaFoldDB" id="A0AAV0BG28"/>
<name>A0AAV0BG28_PHAPC</name>
<feature type="region of interest" description="Disordered" evidence="1">
    <location>
        <begin position="214"/>
        <end position="305"/>
    </location>
</feature>
<keyword evidence="3" id="KW-1185">Reference proteome</keyword>
<dbReference type="Proteomes" id="UP001153365">
    <property type="component" value="Unassembled WGS sequence"/>
</dbReference>
<proteinExistence type="predicted"/>
<feature type="compositionally biased region" description="Polar residues" evidence="1">
    <location>
        <begin position="386"/>
        <end position="396"/>
    </location>
</feature>
<comment type="caution">
    <text evidence="2">The sequence shown here is derived from an EMBL/GenBank/DDBJ whole genome shotgun (WGS) entry which is preliminary data.</text>
</comment>
<feature type="compositionally biased region" description="Polar residues" evidence="1">
    <location>
        <begin position="291"/>
        <end position="305"/>
    </location>
</feature>
<dbReference type="EMBL" id="CALTRL010005741">
    <property type="protein sequence ID" value="CAH7685725.1"/>
    <property type="molecule type" value="Genomic_DNA"/>
</dbReference>
<evidence type="ECO:0000313" key="3">
    <source>
        <dbReference type="Proteomes" id="UP001153365"/>
    </source>
</evidence>
<accession>A0AAV0BG28</accession>
<evidence type="ECO:0000256" key="1">
    <source>
        <dbReference type="SAM" id="MobiDB-lite"/>
    </source>
</evidence>
<evidence type="ECO:0000313" key="2">
    <source>
        <dbReference type="EMBL" id="CAH7685725.1"/>
    </source>
</evidence>
<gene>
    <name evidence="2" type="ORF">PPACK8108_LOCUS20296</name>
</gene>
<organism evidence="2 3">
    <name type="scientific">Phakopsora pachyrhizi</name>
    <name type="common">Asian soybean rust disease fungus</name>
    <dbReference type="NCBI Taxonomy" id="170000"/>
    <lineage>
        <taxon>Eukaryota</taxon>
        <taxon>Fungi</taxon>
        <taxon>Dikarya</taxon>
        <taxon>Basidiomycota</taxon>
        <taxon>Pucciniomycotina</taxon>
        <taxon>Pucciniomycetes</taxon>
        <taxon>Pucciniales</taxon>
        <taxon>Phakopsoraceae</taxon>
        <taxon>Phakopsora</taxon>
    </lineage>
</organism>
<sequence>FLNQINELEKHVQESFLLIGSILRFNLQTKRLKISNFLDSKLPLRSLNSQFKWNVRMVDKTLSEMENITEFAKSIVVQDLKWAREQEAAAQRLEQDAQQKTSEIQVSTTTEEATDYILAGPKDANTAMKYQNVQQLVINLTTLDLSSMMDRPKEPVNGNILIPESVEEPRSPLIELQVSPKIPEQATLTENLENPLKPPEIEIEPVSKVATKTSNQISGLELSSKDSAPLNSLDPKPMEVGQRPSVEAIEGAGGATTTNSGSDDTDEDLGSLYGSSSNGSAGPSPTLDGPTDSNNKAESVPQTETALSPDKLLASAGLPPEVLNSSKAQVETLLGKGLDDNNQSGARDEAAGIGSFGNLGIGNDYNQQTLGSQLNQLISSLSSDQTKTPINHNNGHQQQQQQQDLLTTTIRSGGIGDVEINELGEISKFLLPSKNI</sequence>
<reference evidence="2" key="1">
    <citation type="submission" date="2022-06" db="EMBL/GenBank/DDBJ databases">
        <authorList>
            <consortium name="SYNGENTA / RWTH Aachen University"/>
        </authorList>
    </citation>
    <scope>NUCLEOTIDE SEQUENCE</scope>
</reference>